<gene>
    <name evidence="1" type="ORF">PROAA_540006</name>
</gene>
<proteinExistence type="predicted"/>
<name>A0A1A8Y032_9RHOO</name>
<reference evidence="1 2" key="1">
    <citation type="submission" date="2016-06" db="EMBL/GenBank/DDBJ databases">
        <authorList>
            <person name="Kjaerup R.B."/>
            <person name="Dalgaard T.S."/>
            <person name="Juul-Madsen H.R."/>
        </authorList>
    </citation>
    <scope>NUCLEOTIDE SEQUENCE [LARGE SCALE GENOMIC DNA]</scope>
    <source>
        <strain evidence="1">2</strain>
    </source>
</reference>
<evidence type="ECO:0000313" key="1">
    <source>
        <dbReference type="EMBL" id="SBT10544.1"/>
    </source>
</evidence>
<sequence>MGGVGMLRSAAIREVQEFVMSMQCLDCLRNVSLAQEDEMYDVPIIAPPGAAVEELEQRLEQTGGAFPVCP</sequence>
<protein>
    <submittedName>
        <fullName evidence="1">Uncharacterized protein</fullName>
    </submittedName>
</protein>
<organism evidence="1 2">
    <name type="scientific">Candidatus Propionivibrio aalborgensis</name>
    <dbReference type="NCBI Taxonomy" id="1860101"/>
    <lineage>
        <taxon>Bacteria</taxon>
        <taxon>Pseudomonadati</taxon>
        <taxon>Pseudomonadota</taxon>
        <taxon>Betaproteobacteria</taxon>
        <taxon>Rhodocyclales</taxon>
        <taxon>Rhodocyclaceae</taxon>
        <taxon>Propionivibrio</taxon>
    </lineage>
</organism>
<evidence type="ECO:0000313" key="2">
    <source>
        <dbReference type="Proteomes" id="UP000199600"/>
    </source>
</evidence>
<dbReference type="EMBL" id="FLQY01000356">
    <property type="protein sequence ID" value="SBT10544.1"/>
    <property type="molecule type" value="Genomic_DNA"/>
</dbReference>
<dbReference type="AlphaFoldDB" id="A0A1A8Y032"/>
<dbReference type="Proteomes" id="UP000199600">
    <property type="component" value="Unassembled WGS sequence"/>
</dbReference>
<accession>A0A1A8Y032</accession>
<keyword evidence="2" id="KW-1185">Reference proteome</keyword>